<protein>
    <recommendedName>
        <fullName evidence="4">Terminase</fullName>
    </recommendedName>
</protein>
<dbReference type="OrthoDB" id="9813753at2"/>
<feature type="coiled-coil region" evidence="1">
    <location>
        <begin position="46"/>
        <end position="73"/>
    </location>
</feature>
<dbReference type="Proteomes" id="UP000225379">
    <property type="component" value="Unassembled WGS sequence"/>
</dbReference>
<accession>A0A2B8BNZ5</accession>
<name>A0A2B8BNZ5_9PROT</name>
<evidence type="ECO:0000313" key="3">
    <source>
        <dbReference type="Proteomes" id="UP000225379"/>
    </source>
</evidence>
<evidence type="ECO:0000313" key="2">
    <source>
        <dbReference type="EMBL" id="PGH59449.1"/>
    </source>
</evidence>
<dbReference type="AlphaFoldDB" id="A0A2B8BNZ5"/>
<dbReference type="EMBL" id="PDKW01000033">
    <property type="protein sequence ID" value="PGH59449.1"/>
    <property type="molecule type" value="Genomic_DNA"/>
</dbReference>
<dbReference type="Pfam" id="PF03592">
    <property type="entry name" value="Terminase_2"/>
    <property type="match status" value="1"/>
</dbReference>
<dbReference type="InterPro" id="IPR038713">
    <property type="entry name" value="Terminase_Gp1_N_sf"/>
</dbReference>
<dbReference type="Gene3D" id="1.10.10.1400">
    <property type="entry name" value="Terminase, small subunit, N-terminal DNA-binding domain, HTH motif"/>
    <property type="match status" value="1"/>
</dbReference>
<dbReference type="RefSeq" id="WP_098734460.1">
    <property type="nucleotide sequence ID" value="NZ_PDKW01000033.1"/>
</dbReference>
<gene>
    <name evidence="2" type="ORF">CRT60_00255</name>
</gene>
<dbReference type="InterPro" id="IPR005335">
    <property type="entry name" value="Terminase_ssu"/>
</dbReference>
<reference evidence="3" key="1">
    <citation type="submission" date="2017-10" db="EMBL/GenBank/DDBJ databases">
        <authorList>
            <person name="Kravchenko I.K."/>
            <person name="Grouzdev D.S."/>
        </authorList>
    </citation>
    <scope>NUCLEOTIDE SEQUENCE [LARGE SCALE GENOMIC DNA]</scope>
    <source>
        <strain evidence="3">B2</strain>
    </source>
</reference>
<keyword evidence="3" id="KW-1185">Reference proteome</keyword>
<comment type="caution">
    <text evidence="2">The sequence shown here is derived from an EMBL/GenBank/DDBJ whole genome shotgun (WGS) entry which is preliminary data.</text>
</comment>
<evidence type="ECO:0000256" key="1">
    <source>
        <dbReference type="SAM" id="Coils"/>
    </source>
</evidence>
<sequence length="175" mass="19280">MARLKNEMWEKFANAMARGVNQTNSALEAGYSDVSAHVRGCELAKKPDIRARIEELQRKAEKATVAALAVDRQWVLRELVANAEAARTAKNQNAVNRALELVGKELGMFVDRKMDVKSPLDTLNAPQLQAFMEFLTTLTEPSGITIPAPEAMQEMQSHQPAVDLVHSETANAQPV</sequence>
<keyword evidence="1" id="KW-0175">Coiled coil</keyword>
<proteinExistence type="predicted"/>
<dbReference type="GO" id="GO:0051276">
    <property type="term" value="P:chromosome organization"/>
    <property type="evidence" value="ECO:0007669"/>
    <property type="project" value="InterPro"/>
</dbReference>
<organism evidence="2 3">
    <name type="scientific">Azospirillum palustre</name>
    <dbReference type="NCBI Taxonomy" id="2044885"/>
    <lineage>
        <taxon>Bacteria</taxon>
        <taxon>Pseudomonadati</taxon>
        <taxon>Pseudomonadota</taxon>
        <taxon>Alphaproteobacteria</taxon>
        <taxon>Rhodospirillales</taxon>
        <taxon>Azospirillaceae</taxon>
        <taxon>Azospirillum</taxon>
    </lineage>
</organism>
<evidence type="ECO:0008006" key="4">
    <source>
        <dbReference type="Google" id="ProtNLM"/>
    </source>
</evidence>